<protein>
    <submittedName>
        <fullName evidence="6">Uncharacterized protein</fullName>
    </submittedName>
</protein>
<proteinExistence type="predicted"/>
<name>A0AA89BCL3_9ASTE</name>
<keyword evidence="4" id="KW-0739">Sodium transport</keyword>
<evidence type="ECO:0000256" key="3">
    <source>
        <dbReference type="ARBA" id="ARBA00023053"/>
    </source>
</evidence>
<sequence length="233" mass="26276">MAPKRCLKVLSRLPNPVMVKKDKLLGFYSFTMVYFVYVCVMHFFYGKKERVASAKKSLWGTVDVEICVSDEKFGCEEGNGSNVLGLPLYLPRRLTIPAISEERWSRPFAIRISFFVEFTWDHSRHKSFNFSGYSTCLANSIGDLVSPLQYNGGLGLSLVFSSWSVYPSSFVIPRDPCLYETMGFLIGGLLWALVMLPKKNTQLNHIGFREEASLQFTSALCFYNLPGLLAGGQ</sequence>
<keyword evidence="5" id="KW-1133">Transmembrane helix</keyword>
<dbReference type="Proteomes" id="UP001188597">
    <property type="component" value="Unassembled WGS sequence"/>
</dbReference>
<gene>
    <name evidence="6" type="ORF">RJ639_035942</name>
</gene>
<dbReference type="GO" id="GO:0015297">
    <property type="term" value="F:antiporter activity"/>
    <property type="evidence" value="ECO:0007669"/>
    <property type="project" value="UniProtKB-KW"/>
</dbReference>
<keyword evidence="3" id="KW-0915">Sodium</keyword>
<dbReference type="PANTHER" id="PTHR12266">
    <property type="entry name" value="NA+/CA2+ K+ INDEPENDENT EXCHANGER"/>
    <property type="match status" value="1"/>
</dbReference>
<keyword evidence="7" id="KW-1185">Reference proteome</keyword>
<dbReference type="InterPro" id="IPR051359">
    <property type="entry name" value="CaCA_antiporter"/>
</dbReference>
<accession>A0AA89BCL3</accession>
<keyword evidence="5" id="KW-0472">Membrane</keyword>
<evidence type="ECO:0000256" key="1">
    <source>
        <dbReference type="ARBA" id="ARBA00022448"/>
    </source>
</evidence>
<keyword evidence="1" id="KW-0813">Transport</keyword>
<dbReference type="GO" id="GO:0008324">
    <property type="term" value="F:monoatomic cation transmembrane transporter activity"/>
    <property type="evidence" value="ECO:0007669"/>
    <property type="project" value="TreeGrafter"/>
</dbReference>
<dbReference type="GO" id="GO:0016020">
    <property type="term" value="C:membrane"/>
    <property type="evidence" value="ECO:0007669"/>
    <property type="project" value="TreeGrafter"/>
</dbReference>
<feature type="transmembrane region" description="Helical" evidence="5">
    <location>
        <begin position="25"/>
        <end position="45"/>
    </location>
</feature>
<organism evidence="6 7">
    <name type="scientific">Escallonia herrerae</name>
    <dbReference type="NCBI Taxonomy" id="1293975"/>
    <lineage>
        <taxon>Eukaryota</taxon>
        <taxon>Viridiplantae</taxon>
        <taxon>Streptophyta</taxon>
        <taxon>Embryophyta</taxon>
        <taxon>Tracheophyta</taxon>
        <taxon>Spermatophyta</taxon>
        <taxon>Magnoliopsida</taxon>
        <taxon>eudicotyledons</taxon>
        <taxon>Gunneridae</taxon>
        <taxon>Pentapetalae</taxon>
        <taxon>asterids</taxon>
        <taxon>campanulids</taxon>
        <taxon>Escalloniales</taxon>
        <taxon>Escalloniaceae</taxon>
        <taxon>Escallonia</taxon>
    </lineage>
</organism>
<evidence type="ECO:0000313" key="6">
    <source>
        <dbReference type="EMBL" id="KAK3032132.1"/>
    </source>
</evidence>
<evidence type="ECO:0000256" key="2">
    <source>
        <dbReference type="ARBA" id="ARBA00022449"/>
    </source>
</evidence>
<evidence type="ECO:0000256" key="5">
    <source>
        <dbReference type="SAM" id="Phobius"/>
    </source>
</evidence>
<reference evidence="6" key="1">
    <citation type="submission" date="2022-12" db="EMBL/GenBank/DDBJ databases">
        <title>Draft genome assemblies for two species of Escallonia (Escalloniales).</title>
        <authorList>
            <person name="Chanderbali A."/>
            <person name="Dervinis C."/>
            <person name="Anghel I."/>
            <person name="Soltis D."/>
            <person name="Soltis P."/>
            <person name="Zapata F."/>
        </authorList>
    </citation>
    <scope>NUCLEOTIDE SEQUENCE</scope>
    <source>
        <strain evidence="6">UCBG64.0493</strain>
        <tissue evidence="6">Leaf</tissue>
    </source>
</reference>
<keyword evidence="4" id="KW-0406">Ion transport</keyword>
<feature type="non-terminal residue" evidence="6">
    <location>
        <position position="1"/>
    </location>
</feature>
<comment type="caution">
    <text evidence="6">The sequence shown here is derived from an EMBL/GenBank/DDBJ whole genome shotgun (WGS) entry which is preliminary data.</text>
</comment>
<dbReference type="GO" id="GO:0006814">
    <property type="term" value="P:sodium ion transport"/>
    <property type="evidence" value="ECO:0007669"/>
    <property type="project" value="UniProtKB-KW"/>
</dbReference>
<dbReference type="PANTHER" id="PTHR12266:SF24">
    <property type="entry name" value="CATION_CALCIUM EXCHANGER 1"/>
    <property type="match status" value="1"/>
</dbReference>
<keyword evidence="2" id="KW-0050">Antiport</keyword>
<keyword evidence="5" id="KW-0812">Transmembrane</keyword>
<evidence type="ECO:0000313" key="7">
    <source>
        <dbReference type="Proteomes" id="UP001188597"/>
    </source>
</evidence>
<dbReference type="AlphaFoldDB" id="A0AA89BCL3"/>
<dbReference type="EMBL" id="JAVXUP010000280">
    <property type="protein sequence ID" value="KAK3032132.1"/>
    <property type="molecule type" value="Genomic_DNA"/>
</dbReference>
<evidence type="ECO:0000256" key="4">
    <source>
        <dbReference type="ARBA" id="ARBA00023201"/>
    </source>
</evidence>